<comment type="similarity">
    <text evidence="1">Belongs to the RRN3 family.</text>
</comment>
<name>A0A7J6W612_THATH</name>
<evidence type="ECO:0000313" key="2">
    <source>
        <dbReference type="EMBL" id="KAF5192819.1"/>
    </source>
</evidence>
<dbReference type="InterPro" id="IPR007991">
    <property type="entry name" value="RNA_pol_I_trans_ini_fac_RRN3"/>
</dbReference>
<keyword evidence="3" id="KW-1185">Reference proteome</keyword>
<evidence type="ECO:0000256" key="1">
    <source>
        <dbReference type="ARBA" id="ARBA00010098"/>
    </source>
</evidence>
<dbReference type="EMBL" id="JABWDY010020890">
    <property type="protein sequence ID" value="KAF5192819.1"/>
    <property type="molecule type" value="Genomic_DNA"/>
</dbReference>
<dbReference type="GO" id="GO:0006361">
    <property type="term" value="P:transcription initiation at RNA polymerase I promoter"/>
    <property type="evidence" value="ECO:0007669"/>
    <property type="project" value="InterPro"/>
</dbReference>
<dbReference type="Pfam" id="PF05327">
    <property type="entry name" value="RRN3"/>
    <property type="match status" value="1"/>
</dbReference>
<accession>A0A7J6W612</accession>
<keyword evidence="2" id="KW-0648">Protein biosynthesis</keyword>
<dbReference type="Proteomes" id="UP000554482">
    <property type="component" value="Unassembled WGS sequence"/>
</dbReference>
<sequence>MGMEVEFNKMEAGKLEEDLDLSDWELLQYIRKALDEVTEIEKYPNNYSELVAVFSFNSLEFLHDDQAALLVASSRALSRAVTYIDIDRHNGLLSSIFRISMWNLRAEVMDALIDLIKALAASGYVYQCLEMLVRNFKPPGNFLGSISQPHGIARKEQVHDRLHTALKDIAELMPSSRLWLNALVRQSMPRMSSKNVSLSLCVYYYILLFNPNEKFPGQIVACQCLHEF</sequence>
<keyword evidence="2" id="KW-0396">Initiation factor</keyword>
<dbReference type="GO" id="GO:0001042">
    <property type="term" value="F:RNA polymerase I core binding"/>
    <property type="evidence" value="ECO:0007669"/>
    <property type="project" value="TreeGrafter"/>
</dbReference>
<dbReference type="GO" id="GO:0005634">
    <property type="term" value="C:nucleus"/>
    <property type="evidence" value="ECO:0007669"/>
    <property type="project" value="TreeGrafter"/>
</dbReference>
<dbReference type="GO" id="GO:0003743">
    <property type="term" value="F:translation initiation factor activity"/>
    <property type="evidence" value="ECO:0007669"/>
    <property type="project" value="UniProtKB-KW"/>
</dbReference>
<dbReference type="OrthoDB" id="26970at2759"/>
<dbReference type="AlphaFoldDB" id="A0A7J6W612"/>
<gene>
    <name evidence="2" type="ORF">FRX31_017593</name>
</gene>
<dbReference type="PANTHER" id="PTHR12790:SF0">
    <property type="entry name" value="RNA POLYMERASE I-SPECIFIC TRANSCRIPTION INITIATION FACTOR RRN3-RELATED"/>
    <property type="match status" value="1"/>
</dbReference>
<dbReference type="PANTHER" id="PTHR12790">
    <property type="entry name" value="TRANSCRIPTION INITIATION FACTOR IA RRN3"/>
    <property type="match status" value="1"/>
</dbReference>
<comment type="caution">
    <text evidence="2">The sequence shown here is derived from an EMBL/GenBank/DDBJ whole genome shotgun (WGS) entry which is preliminary data.</text>
</comment>
<protein>
    <submittedName>
        <fullName evidence="2">Rna polymerase i specific transcription initiation factor rrn3 protein</fullName>
    </submittedName>
</protein>
<evidence type="ECO:0000313" key="3">
    <source>
        <dbReference type="Proteomes" id="UP000554482"/>
    </source>
</evidence>
<dbReference type="GO" id="GO:0001181">
    <property type="term" value="F:RNA polymerase I general transcription initiation factor activity"/>
    <property type="evidence" value="ECO:0007669"/>
    <property type="project" value="InterPro"/>
</dbReference>
<organism evidence="2 3">
    <name type="scientific">Thalictrum thalictroides</name>
    <name type="common">Rue-anemone</name>
    <name type="synonym">Anemone thalictroides</name>
    <dbReference type="NCBI Taxonomy" id="46969"/>
    <lineage>
        <taxon>Eukaryota</taxon>
        <taxon>Viridiplantae</taxon>
        <taxon>Streptophyta</taxon>
        <taxon>Embryophyta</taxon>
        <taxon>Tracheophyta</taxon>
        <taxon>Spermatophyta</taxon>
        <taxon>Magnoliopsida</taxon>
        <taxon>Ranunculales</taxon>
        <taxon>Ranunculaceae</taxon>
        <taxon>Thalictroideae</taxon>
        <taxon>Thalictrum</taxon>
    </lineage>
</organism>
<reference evidence="2 3" key="1">
    <citation type="submission" date="2020-06" db="EMBL/GenBank/DDBJ databases">
        <title>Transcriptomic and genomic resources for Thalictrum thalictroides and T. hernandezii: Facilitating candidate gene discovery in an emerging model plant lineage.</title>
        <authorList>
            <person name="Arias T."/>
            <person name="Riano-Pachon D.M."/>
            <person name="Di Stilio V.S."/>
        </authorList>
    </citation>
    <scope>NUCLEOTIDE SEQUENCE [LARGE SCALE GENOMIC DNA]</scope>
    <source>
        <strain evidence="3">cv. WT478/WT964</strain>
        <tissue evidence="2">Leaves</tissue>
    </source>
</reference>
<proteinExistence type="inferred from homology"/>